<dbReference type="SMART" id="SM00237">
    <property type="entry name" value="Calx_beta"/>
    <property type="match status" value="1"/>
</dbReference>
<feature type="chain" id="PRO_5001853302" description="Calx-beta domain-containing protein" evidence="5">
    <location>
        <begin position="27"/>
        <end position="1042"/>
    </location>
</feature>
<dbReference type="GO" id="GO:0016020">
    <property type="term" value="C:membrane"/>
    <property type="evidence" value="ECO:0007669"/>
    <property type="project" value="InterPro"/>
</dbReference>
<keyword evidence="3" id="KW-0106">Calcium</keyword>
<accession>A0A090BU97</accession>
<dbReference type="InterPro" id="IPR003644">
    <property type="entry name" value="Calx_beta"/>
</dbReference>
<protein>
    <recommendedName>
        <fullName evidence="6">Calx-beta domain-containing protein</fullName>
    </recommendedName>
</protein>
<dbReference type="KEGG" id="tig:THII_0429"/>
<feature type="signal peptide" evidence="5">
    <location>
        <begin position="1"/>
        <end position="26"/>
    </location>
</feature>
<keyword evidence="1 5" id="KW-0732">Signal</keyword>
<dbReference type="InterPro" id="IPR051171">
    <property type="entry name" value="CaCA"/>
</dbReference>
<keyword evidence="4" id="KW-0813">Transport</keyword>
<dbReference type="Pfam" id="PF03160">
    <property type="entry name" value="Calx-beta"/>
    <property type="match status" value="1"/>
</dbReference>
<evidence type="ECO:0000313" key="7">
    <source>
        <dbReference type="EMBL" id="BAP54726.1"/>
    </source>
</evidence>
<organism evidence="7 8">
    <name type="scientific">Thioploca ingrica</name>
    <dbReference type="NCBI Taxonomy" id="40754"/>
    <lineage>
        <taxon>Bacteria</taxon>
        <taxon>Pseudomonadati</taxon>
        <taxon>Pseudomonadota</taxon>
        <taxon>Gammaproteobacteria</taxon>
        <taxon>Thiotrichales</taxon>
        <taxon>Thiotrichaceae</taxon>
        <taxon>Thioploca</taxon>
    </lineage>
</organism>
<keyword evidence="8" id="KW-1185">Reference proteome</keyword>
<dbReference type="SUPFAM" id="SSF141072">
    <property type="entry name" value="CalX-like"/>
    <property type="match status" value="1"/>
</dbReference>
<reference evidence="7 8" key="1">
    <citation type="journal article" date="2014" name="ISME J.">
        <title>Ecophysiology of Thioploca ingrica as revealed by the complete genome sequence supplemented with proteomic evidence.</title>
        <authorList>
            <person name="Kojima H."/>
            <person name="Ogura Y."/>
            <person name="Yamamoto N."/>
            <person name="Togashi T."/>
            <person name="Mori H."/>
            <person name="Watanabe T."/>
            <person name="Nemoto F."/>
            <person name="Kurokawa K."/>
            <person name="Hayashi T."/>
            <person name="Fukui M."/>
        </authorList>
    </citation>
    <scope>NUCLEOTIDE SEQUENCE [LARGE SCALE GENOMIC DNA]</scope>
</reference>
<gene>
    <name evidence="7" type="ORF">THII_0429</name>
</gene>
<dbReference type="OrthoDB" id="626307at2"/>
<dbReference type="GO" id="GO:0098703">
    <property type="term" value="P:calcium ion import across plasma membrane"/>
    <property type="evidence" value="ECO:0007669"/>
    <property type="project" value="TreeGrafter"/>
</dbReference>
<dbReference type="Proteomes" id="UP000031623">
    <property type="component" value="Chromosome"/>
</dbReference>
<keyword evidence="2" id="KW-0677">Repeat</keyword>
<dbReference type="GO" id="GO:0007154">
    <property type="term" value="P:cell communication"/>
    <property type="evidence" value="ECO:0007669"/>
    <property type="project" value="InterPro"/>
</dbReference>
<dbReference type="HOGENOM" id="CLU_292384_0_0_6"/>
<evidence type="ECO:0000256" key="1">
    <source>
        <dbReference type="ARBA" id="ARBA00022729"/>
    </source>
</evidence>
<sequence>MKQRKVLLFLMCWVGLFLPYSFLAAAAPTDSVGATDPTASVLEIKPGFNLFKTVGNGETFIDLSSVGGPTKVSLQGNAKPLAKLNNELLTKVKDVDQAGLAAIDTVVEIKEKKGINLSKGGEVTGEIEMLALSLKSIKPIDIGFLKSFPTGTMADLYVTVGIVDSNSDSTKKLSTGKMIARYEKDNGGSFNFNLGVYPDLTFVKPGGDLNNPQDWLLTTPYTGKPINMSGDGTWHSEKGIFVIDTIVVIHISPSEVHVIILVDSVTKESVNLTRQDVLSLVALPQLSTSSTFPPAGVDETLSLGKFSIRLTQQAGQAWFGIPNCPWGNPNCLIHSRLLYDGHTKIGRSDPHQDGDVIDEINGAKICQSGTANTCNTYLPQLVKDHDFQMFPPLDGVPFDEEPSGTKEIHTQVLSLNMTDLGKCGTKSQDVVRAGLSPLLPSIGEVESLNLSLSSDFPAESFFNMFVEVDVDLGSAGVTTLYNNQPLLVQNGQLNKLPPSVLYTHDVSNTSPLVYDKQTGDTIGWIELAGHGVSEKNSDDQECDQRDQQRRSAFNTTYDQMLMKDLGLLAKGCYSILPQPELEVLGSENYEANGQQWTRYKLAITNSELLPPELFKAAPNLPPCGLNANSSRTWVDIYDSAGPRLYGFCALNSPNQLKDIWFAVPKGQTPPQCVHVELNDRQCNLKYLSNRVCDYTAGTIQFSQPEYKVNENQGRVTLWVERHGGSKGDIAVKYGTTSLTAQAGVDYQPLSGELTWQDGEMTAKPIDVAIVNDNEREADEIFYVTLLDSWGNPNTPQFNKPLHVPVTIEDDDFVKIILPPIFKPLPIFTPINVTIVINPLKLPHRMFSSSFRKTKDRDDTAQLLFDDQSLDFISSLPDTLAELNLPEFTLESDGQMSRLELPIFSAENPQIPQAWYSVWVGNPVELASQDVPVTGIITKPAEEIAYWVFEGQDGKYYQSPLYPALHPQILAALAEAFPQATLTLSAAGRIIFTQGNETSQVKVSYVVTPSGLDTEPLTVKPLNGNFLELSAHGRSQQVQLVKE</sequence>
<evidence type="ECO:0000313" key="8">
    <source>
        <dbReference type="Proteomes" id="UP000031623"/>
    </source>
</evidence>
<evidence type="ECO:0000256" key="5">
    <source>
        <dbReference type="SAM" id="SignalP"/>
    </source>
</evidence>
<dbReference type="EMBL" id="AP014633">
    <property type="protein sequence ID" value="BAP54726.1"/>
    <property type="molecule type" value="Genomic_DNA"/>
</dbReference>
<proteinExistence type="predicted"/>
<dbReference type="GO" id="GO:0005432">
    <property type="term" value="F:calcium:sodium antiporter activity"/>
    <property type="evidence" value="ECO:0007669"/>
    <property type="project" value="TreeGrafter"/>
</dbReference>
<evidence type="ECO:0000259" key="6">
    <source>
        <dbReference type="SMART" id="SM00237"/>
    </source>
</evidence>
<dbReference type="PANTHER" id="PTHR11878:SF65">
    <property type="entry name" value="NA_CA-EXCHANGE PROTEIN, ISOFORM G"/>
    <property type="match status" value="1"/>
</dbReference>
<keyword evidence="4" id="KW-0406">Ion transport</keyword>
<evidence type="ECO:0000256" key="4">
    <source>
        <dbReference type="ARBA" id="ARBA00023065"/>
    </source>
</evidence>
<dbReference type="AlphaFoldDB" id="A0A090BU97"/>
<name>A0A090BU97_9GAMM</name>
<feature type="domain" description="Calx-beta" evidence="6">
    <location>
        <begin position="686"/>
        <end position="786"/>
    </location>
</feature>
<evidence type="ECO:0000256" key="3">
    <source>
        <dbReference type="ARBA" id="ARBA00022837"/>
    </source>
</evidence>
<dbReference type="STRING" id="40754.THII_0429"/>
<dbReference type="InterPro" id="IPR038081">
    <property type="entry name" value="CalX-like_sf"/>
</dbReference>
<evidence type="ECO:0000256" key="2">
    <source>
        <dbReference type="ARBA" id="ARBA00022737"/>
    </source>
</evidence>
<dbReference type="Gene3D" id="2.60.40.2030">
    <property type="match status" value="1"/>
</dbReference>
<dbReference type="PANTHER" id="PTHR11878">
    <property type="entry name" value="SODIUM/CALCIUM EXCHANGER"/>
    <property type="match status" value="1"/>
</dbReference>